<proteinExistence type="predicted"/>
<dbReference type="InterPro" id="IPR031366">
    <property type="entry name" value="DUF4663"/>
</dbReference>
<dbReference type="Proteomes" id="UP000887013">
    <property type="component" value="Unassembled WGS sequence"/>
</dbReference>
<evidence type="ECO:0000256" key="1">
    <source>
        <dbReference type="SAM" id="MobiDB-lite"/>
    </source>
</evidence>
<dbReference type="OrthoDB" id="6422565at2759"/>
<dbReference type="PANTHER" id="PTHR36872">
    <property type="entry name" value="GENE 5901-RELATED"/>
    <property type="match status" value="1"/>
</dbReference>
<dbReference type="PANTHER" id="PTHR36872:SF1">
    <property type="entry name" value="GENE 5901-RELATED"/>
    <property type="match status" value="1"/>
</dbReference>
<protein>
    <submittedName>
        <fullName evidence="2">Uncharacterized protein</fullName>
    </submittedName>
</protein>
<evidence type="ECO:0000313" key="3">
    <source>
        <dbReference type="Proteomes" id="UP000887013"/>
    </source>
</evidence>
<dbReference type="EMBL" id="BMAW01107617">
    <property type="protein sequence ID" value="GFT30135.1"/>
    <property type="molecule type" value="Genomic_DNA"/>
</dbReference>
<accession>A0A8X6TL36</accession>
<organism evidence="2 3">
    <name type="scientific">Nephila pilipes</name>
    <name type="common">Giant wood spider</name>
    <name type="synonym">Nephila maculata</name>
    <dbReference type="NCBI Taxonomy" id="299642"/>
    <lineage>
        <taxon>Eukaryota</taxon>
        <taxon>Metazoa</taxon>
        <taxon>Ecdysozoa</taxon>
        <taxon>Arthropoda</taxon>
        <taxon>Chelicerata</taxon>
        <taxon>Arachnida</taxon>
        <taxon>Araneae</taxon>
        <taxon>Araneomorphae</taxon>
        <taxon>Entelegynae</taxon>
        <taxon>Araneoidea</taxon>
        <taxon>Nephilidae</taxon>
        <taxon>Nephila</taxon>
    </lineage>
</organism>
<comment type="caution">
    <text evidence="2">The sequence shown here is derived from an EMBL/GenBank/DDBJ whole genome shotgun (WGS) entry which is preliminary data.</text>
</comment>
<sequence length="379" mass="43957">MLLIRIILPSPNYDVTFASTQVYSNMTSLRRTVEGWMGDDLYRKLGDEPDIDIAWKLLRELIGQQLFGSEYVTVPYIESAIYYNQLFVFVKKKNILSRLGLRPPKYKTVGNLDYLVNRDISTWIPQFDFSPWDVADGLTMYREYKLRVASNRSSVEKSIELLIMEAHVRSAQPPLPGTVTIHTDLLQDLRGVRTLYVITDVVFASYVKLSVMMGNRHKSIVYTHDTPIGFKYRKFSLRADGYFVSEMNTALKFTDKEAFWLRPIPQPVPSVPRWDPMRRRYTGSGGRRKMRNNLTIPTPEETGRINNRGSWLRDGNVIRIDRPVDNGGVVNTRDVIALENNDAEQNEEWRNNIFQRVYQNNNVHLNNRRSVSLDNIVNV</sequence>
<keyword evidence="3" id="KW-1185">Reference proteome</keyword>
<gene>
    <name evidence="2" type="primary">AVEN_208647_1</name>
    <name evidence="2" type="ORF">NPIL_172711</name>
</gene>
<dbReference type="Pfam" id="PF15668">
    <property type="entry name" value="DUF4663"/>
    <property type="match status" value="1"/>
</dbReference>
<name>A0A8X6TL36_NEPPI</name>
<dbReference type="AlphaFoldDB" id="A0A8X6TL36"/>
<reference evidence="2" key="1">
    <citation type="submission" date="2020-08" db="EMBL/GenBank/DDBJ databases">
        <title>Multicomponent nature underlies the extraordinary mechanical properties of spider dragline silk.</title>
        <authorList>
            <person name="Kono N."/>
            <person name="Nakamura H."/>
            <person name="Mori M."/>
            <person name="Yoshida Y."/>
            <person name="Ohtoshi R."/>
            <person name="Malay A.D."/>
            <person name="Moran D.A.P."/>
            <person name="Tomita M."/>
            <person name="Numata K."/>
            <person name="Arakawa K."/>
        </authorList>
    </citation>
    <scope>NUCLEOTIDE SEQUENCE</scope>
</reference>
<feature type="region of interest" description="Disordered" evidence="1">
    <location>
        <begin position="273"/>
        <end position="301"/>
    </location>
</feature>
<evidence type="ECO:0000313" key="2">
    <source>
        <dbReference type="EMBL" id="GFT30135.1"/>
    </source>
</evidence>